<evidence type="ECO:0000256" key="1">
    <source>
        <dbReference type="SAM" id="MobiDB-lite"/>
    </source>
</evidence>
<feature type="signal peptide" evidence="2">
    <location>
        <begin position="1"/>
        <end position="27"/>
    </location>
</feature>
<gene>
    <name evidence="3" type="ORF">LVJ94_10195</name>
</gene>
<dbReference type="Proteomes" id="UP001374803">
    <property type="component" value="Chromosome"/>
</dbReference>
<feature type="compositionally biased region" description="Low complexity" evidence="1">
    <location>
        <begin position="43"/>
        <end position="116"/>
    </location>
</feature>
<dbReference type="RefSeq" id="WP_394837265.1">
    <property type="nucleotide sequence ID" value="NZ_CP089929.1"/>
</dbReference>
<name>A0ABZ2LFR1_9BACT</name>
<organism evidence="3 4">
    <name type="scientific">Pendulispora rubella</name>
    <dbReference type="NCBI Taxonomy" id="2741070"/>
    <lineage>
        <taxon>Bacteria</taxon>
        <taxon>Pseudomonadati</taxon>
        <taxon>Myxococcota</taxon>
        <taxon>Myxococcia</taxon>
        <taxon>Myxococcales</taxon>
        <taxon>Sorangiineae</taxon>
        <taxon>Pendulisporaceae</taxon>
        <taxon>Pendulispora</taxon>
    </lineage>
</organism>
<accession>A0ABZ2LFR1</accession>
<keyword evidence="2" id="KW-0732">Signal</keyword>
<feature type="region of interest" description="Disordered" evidence="1">
    <location>
        <begin position="26"/>
        <end position="131"/>
    </location>
</feature>
<dbReference type="EMBL" id="CP089983">
    <property type="protein sequence ID" value="WXB07602.1"/>
    <property type="molecule type" value="Genomic_DNA"/>
</dbReference>
<evidence type="ECO:0000313" key="3">
    <source>
        <dbReference type="EMBL" id="WXB07602.1"/>
    </source>
</evidence>
<evidence type="ECO:0000256" key="2">
    <source>
        <dbReference type="SAM" id="SignalP"/>
    </source>
</evidence>
<feature type="chain" id="PRO_5045820797" evidence="2">
    <location>
        <begin position="28"/>
        <end position="258"/>
    </location>
</feature>
<protein>
    <submittedName>
        <fullName evidence="3">Uncharacterized protein</fullName>
    </submittedName>
</protein>
<proteinExistence type="predicted"/>
<keyword evidence="4" id="KW-1185">Reference proteome</keyword>
<evidence type="ECO:0000313" key="4">
    <source>
        <dbReference type="Proteomes" id="UP001374803"/>
    </source>
</evidence>
<sequence length="258" mass="27027">MTKPFSRSSRRSVLCAVVLAGSIVPLAGCGSSNKEAEQPPPQGTYGAYPQQPGQPGYGQQQPGQYPPQGQYPQQQPQGQYPQQQYPQQQPGYPQQQPGYPQQQPGYPQQQPGAQQPGPAPSGAPAPGNVDPALVNMLMTPLAARYAPGMQPEGAPITAQLTEGQSTSMTVTMQAGKCYTIIGASPIGVGVKDVNLNLLTPPFYTVSAGQDKTTSNEAVIGASPNPTCPMLPVPVAYKLDIRANKGSGPVAVQVYSKAK</sequence>
<reference evidence="3" key="1">
    <citation type="submission" date="2021-12" db="EMBL/GenBank/DDBJ databases">
        <title>Discovery of the Pendulisporaceae a myxobacterial family with distinct sporulation behavior and unique specialized metabolism.</title>
        <authorList>
            <person name="Garcia R."/>
            <person name="Popoff A."/>
            <person name="Bader C.D."/>
            <person name="Loehr J."/>
            <person name="Walesch S."/>
            <person name="Walt C."/>
            <person name="Boldt J."/>
            <person name="Bunk B."/>
            <person name="Haeckl F.J.F.P.J."/>
            <person name="Gunesch A.P."/>
            <person name="Birkelbach J."/>
            <person name="Nuebel U."/>
            <person name="Pietschmann T."/>
            <person name="Bach T."/>
            <person name="Mueller R."/>
        </authorList>
    </citation>
    <scope>NUCLEOTIDE SEQUENCE</scope>
    <source>
        <strain evidence="3">MSr11367</strain>
    </source>
</reference>